<dbReference type="GO" id="GO:0032259">
    <property type="term" value="P:methylation"/>
    <property type="evidence" value="ECO:0007669"/>
    <property type="project" value="UniProtKB-KW"/>
</dbReference>
<dbReference type="RefSeq" id="WP_066885143.1">
    <property type="nucleotide sequence ID" value="NZ_LODL01000035.1"/>
</dbReference>
<dbReference type="InterPro" id="IPR008332">
    <property type="entry name" value="MethylG_MeTrfase_N"/>
</dbReference>
<keyword evidence="19" id="KW-1185">Reference proteome</keyword>
<feature type="domain" description="HTH araC/xylS-type" evidence="17">
    <location>
        <begin position="91"/>
        <end position="187"/>
    </location>
</feature>
<dbReference type="FunFam" id="3.40.10.10:FF:000001">
    <property type="entry name" value="DNA-3-methyladenine glycosylase 2"/>
    <property type="match status" value="1"/>
</dbReference>
<feature type="binding site" evidence="16">
    <location>
        <position position="41"/>
    </location>
    <ligand>
        <name>Zn(2+)</name>
        <dbReference type="ChEBI" id="CHEBI:29105"/>
    </ligand>
</feature>
<keyword evidence="11" id="KW-0234">DNA repair</keyword>
<evidence type="ECO:0000256" key="3">
    <source>
        <dbReference type="ARBA" id="ARBA00022679"/>
    </source>
</evidence>
<dbReference type="Gene3D" id="1.10.10.60">
    <property type="entry name" value="Homeodomain-like"/>
    <property type="match status" value="1"/>
</dbReference>
<feature type="binding site" evidence="16">
    <location>
        <position position="72"/>
    </location>
    <ligand>
        <name>Zn(2+)</name>
        <dbReference type="ChEBI" id="CHEBI:29105"/>
    </ligand>
</feature>
<dbReference type="NCBIfam" id="NF011964">
    <property type="entry name" value="PRK15435.1"/>
    <property type="match status" value="1"/>
</dbReference>
<dbReference type="Gene3D" id="3.40.10.10">
    <property type="entry name" value="DNA Methylphosphotriester Repair Domain"/>
    <property type="match status" value="1"/>
</dbReference>
<dbReference type="InterPro" id="IPR036631">
    <property type="entry name" value="MGMT_N_sf"/>
</dbReference>
<keyword evidence="6 16" id="KW-0862">Zinc</keyword>
<dbReference type="InterPro" id="IPR018060">
    <property type="entry name" value="HTH_AraC"/>
</dbReference>
<feature type="binding site" evidence="16">
    <location>
        <position position="45"/>
    </location>
    <ligand>
        <name>Zn(2+)</name>
        <dbReference type="ChEBI" id="CHEBI:29105"/>
    </ligand>
</feature>
<comment type="caution">
    <text evidence="18">The sequence shown here is derived from an EMBL/GenBank/DDBJ whole genome shotgun (WGS) entry which is preliminary data.</text>
</comment>
<dbReference type="SUPFAM" id="SSF53155">
    <property type="entry name" value="Methylated DNA-protein cysteine methyltransferase domain"/>
    <property type="match status" value="1"/>
</dbReference>
<evidence type="ECO:0000256" key="16">
    <source>
        <dbReference type="PIRSR" id="PIRSR000409-3"/>
    </source>
</evidence>
<keyword evidence="5" id="KW-0227">DNA damage</keyword>
<evidence type="ECO:0000256" key="13">
    <source>
        <dbReference type="ARBA" id="ARBA00060908"/>
    </source>
</evidence>
<dbReference type="InterPro" id="IPR001497">
    <property type="entry name" value="MethylDNA_cys_MeTrfase_AS"/>
</dbReference>
<dbReference type="SUPFAM" id="SSF46767">
    <property type="entry name" value="Methylated DNA-protein cysteine methyltransferase, C-terminal domain"/>
    <property type="match status" value="1"/>
</dbReference>
<evidence type="ECO:0000256" key="7">
    <source>
        <dbReference type="ARBA" id="ARBA00023015"/>
    </source>
</evidence>
<sequence>MANDILSAATLADPRWAAVIGRDREADGLFVYAVRTTGIYCRPGCPSRPPKPENVAFYATPEAAAAAGFRPCQRCRPDTASLAVRQQAIISDLCRYIEQAEQPPTLAQLATRAGLSPHHLHRLFKASTGLTPHAYASAIRAGRLRQNLAQAANVTTAIFAAGYNSGSRGYAESDALLGMTPGAYRAGGRRQEIRFASGSCSLGYVLVARSERGLCAILLGDKPTALADDLEQRFPAAQLIADDGELAQQLAEVVRFVDAPKTGLDLPLDIRGTAFQQRVWQALRTIPPGQTASYSEIAERLGAPKAVRAVAGACAANALAVAIPCHRVVRSDGGLAGYRWGIERKRALLAREAEE</sequence>
<evidence type="ECO:0000313" key="19">
    <source>
        <dbReference type="Proteomes" id="UP000070186"/>
    </source>
</evidence>
<dbReference type="NCBIfam" id="TIGR00589">
    <property type="entry name" value="ogt"/>
    <property type="match status" value="1"/>
</dbReference>
<dbReference type="SUPFAM" id="SSF57884">
    <property type="entry name" value="Ada DNA repair protein, N-terminal domain (N-Ada 10)"/>
    <property type="match status" value="1"/>
</dbReference>
<keyword evidence="3 18" id="KW-0808">Transferase</keyword>
<evidence type="ECO:0000256" key="4">
    <source>
        <dbReference type="ARBA" id="ARBA00022723"/>
    </source>
</evidence>
<dbReference type="InterPro" id="IPR014048">
    <property type="entry name" value="MethylDNA_cys_MeTrfase_DNA-bd"/>
</dbReference>
<comment type="catalytic activity">
    <reaction evidence="1">
        <text>a 4-O-methyl-thymidine in DNA + L-cysteinyl-[protein] = a thymidine in DNA + S-methyl-L-cysteinyl-[protein]</text>
        <dbReference type="Rhea" id="RHEA:53428"/>
        <dbReference type="Rhea" id="RHEA-COMP:10131"/>
        <dbReference type="Rhea" id="RHEA-COMP:10132"/>
        <dbReference type="Rhea" id="RHEA-COMP:13555"/>
        <dbReference type="Rhea" id="RHEA-COMP:13556"/>
        <dbReference type="ChEBI" id="CHEBI:29950"/>
        <dbReference type="ChEBI" id="CHEBI:82612"/>
        <dbReference type="ChEBI" id="CHEBI:137386"/>
        <dbReference type="ChEBI" id="CHEBI:137387"/>
        <dbReference type="EC" id="2.1.1.63"/>
    </reaction>
</comment>
<dbReference type="Pfam" id="PF12833">
    <property type="entry name" value="HTH_18"/>
    <property type="match status" value="1"/>
</dbReference>
<dbReference type="Gene3D" id="1.10.10.10">
    <property type="entry name" value="Winged helix-like DNA-binding domain superfamily/Winged helix DNA-binding domain"/>
    <property type="match status" value="1"/>
</dbReference>
<gene>
    <name evidence="18" type="ORF">AT959_16050</name>
</gene>
<dbReference type="InterPro" id="IPR035451">
    <property type="entry name" value="Ada-like_dom_sf"/>
</dbReference>
<feature type="active site" description="Nucleophile; methyl group acceptor from either O6-methylguanine or O4-methylthymine" evidence="15">
    <location>
        <position position="325"/>
    </location>
</feature>
<dbReference type="InterPro" id="IPR004026">
    <property type="entry name" value="Ada_DNA_repair_Zn-bd"/>
</dbReference>
<dbReference type="InterPro" id="IPR009057">
    <property type="entry name" value="Homeodomain-like_sf"/>
</dbReference>
<dbReference type="Gene3D" id="3.30.160.70">
    <property type="entry name" value="Methylated DNA-protein cysteine methyltransferase domain"/>
    <property type="match status" value="1"/>
</dbReference>
<name>A0A133XEV1_9RHOO</name>
<keyword evidence="8" id="KW-0238">DNA-binding</keyword>
<evidence type="ECO:0000256" key="2">
    <source>
        <dbReference type="ARBA" id="ARBA00022603"/>
    </source>
</evidence>
<evidence type="ECO:0000256" key="15">
    <source>
        <dbReference type="PIRSR" id="PIRSR000409-1"/>
    </source>
</evidence>
<evidence type="ECO:0000256" key="8">
    <source>
        <dbReference type="ARBA" id="ARBA00023125"/>
    </source>
</evidence>
<keyword evidence="4 16" id="KW-0479">Metal-binding</keyword>
<keyword evidence="7" id="KW-0805">Transcription regulation</keyword>
<evidence type="ECO:0000256" key="5">
    <source>
        <dbReference type="ARBA" id="ARBA00022763"/>
    </source>
</evidence>
<dbReference type="GO" id="GO:0003700">
    <property type="term" value="F:DNA-binding transcription factor activity"/>
    <property type="evidence" value="ECO:0007669"/>
    <property type="project" value="InterPro"/>
</dbReference>
<dbReference type="GO" id="GO:0008270">
    <property type="term" value="F:zinc ion binding"/>
    <property type="evidence" value="ECO:0007669"/>
    <property type="project" value="InterPro"/>
</dbReference>
<dbReference type="FunFam" id="1.10.10.10:FF:000410">
    <property type="entry name" value="ADA regulatory protein, putative"/>
    <property type="match status" value="1"/>
</dbReference>
<dbReference type="STRING" id="281362.AT959_16050"/>
<dbReference type="Proteomes" id="UP000070186">
    <property type="component" value="Unassembled WGS sequence"/>
</dbReference>
<dbReference type="SMART" id="SM00342">
    <property type="entry name" value="HTH_ARAC"/>
    <property type="match status" value="1"/>
</dbReference>
<evidence type="ECO:0000256" key="12">
    <source>
        <dbReference type="ARBA" id="ARBA00049348"/>
    </source>
</evidence>
<proteinExistence type="inferred from homology"/>
<dbReference type="Pfam" id="PF01035">
    <property type="entry name" value="DNA_binding_1"/>
    <property type="match status" value="1"/>
</dbReference>
<dbReference type="CDD" id="cd06445">
    <property type="entry name" value="ATase"/>
    <property type="match status" value="1"/>
</dbReference>
<evidence type="ECO:0000256" key="9">
    <source>
        <dbReference type="ARBA" id="ARBA00023159"/>
    </source>
</evidence>
<comment type="cofactor">
    <cofactor evidence="16">
        <name>Zn(2+)</name>
        <dbReference type="ChEBI" id="CHEBI:29105"/>
    </cofactor>
    <text evidence="16">Binds 1 zinc ion per subunit.</text>
</comment>
<dbReference type="InterPro" id="IPR016221">
    <property type="entry name" value="Bifunct_regulatory_prot_Ada"/>
</dbReference>
<feature type="active site" description="Nucleophile; methyl group acceptor from methylphosphotriester" evidence="15">
    <location>
        <position position="41"/>
    </location>
</feature>
<dbReference type="GO" id="GO:0043565">
    <property type="term" value="F:sequence-specific DNA binding"/>
    <property type="evidence" value="ECO:0007669"/>
    <property type="project" value="InterPro"/>
</dbReference>
<keyword evidence="2 18" id="KW-0489">Methyltransferase</keyword>
<feature type="binding site" evidence="16">
    <location>
        <position position="75"/>
    </location>
    <ligand>
        <name>Zn(2+)</name>
        <dbReference type="ChEBI" id="CHEBI:29105"/>
    </ligand>
</feature>
<dbReference type="Pfam" id="PF02805">
    <property type="entry name" value="Ada_Zn_binding"/>
    <property type="match status" value="1"/>
</dbReference>
<comment type="similarity">
    <text evidence="13">In the C-terminal section; belongs to the MGMT family.</text>
</comment>
<evidence type="ECO:0000256" key="1">
    <source>
        <dbReference type="ARBA" id="ARBA00001286"/>
    </source>
</evidence>
<dbReference type="GO" id="GO:0003908">
    <property type="term" value="F:methylated-DNA-[protein]-cysteine S-methyltransferase activity"/>
    <property type="evidence" value="ECO:0007669"/>
    <property type="project" value="UniProtKB-EC"/>
</dbReference>
<keyword evidence="9" id="KW-0010">Activator</keyword>
<keyword evidence="10" id="KW-0804">Transcription</keyword>
<dbReference type="PANTHER" id="PTHR10815:SF14">
    <property type="entry name" value="BIFUNCTIONAL TRANSCRIPTIONAL ACTIVATOR_DNA REPAIR ENZYME ADA"/>
    <property type="match status" value="1"/>
</dbReference>
<dbReference type="EMBL" id="LODL01000035">
    <property type="protein sequence ID" value="KXB29463.1"/>
    <property type="molecule type" value="Genomic_DNA"/>
</dbReference>
<protein>
    <recommendedName>
        <fullName evidence="14">Regulatory protein of adaptive response</fullName>
    </recommendedName>
</protein>
<accession>A0A133XEV1</accession>
<dbReference type="PANTHER" id="PTHR10815">
    <property type="entry name" value="METHYLATED-DNA--PROTEIN-CYSTEINE METHYLTRANSFERASE"/>
    <property type="match status" value="1"/>
</dbReference>
<dbReference type="PROSITE" id="PS01124">
    <property type="entry name" value="HTH_ARAC_FAMILY_2"/>
    <property type="match status" value="1"/>
</dbReference>
<dbReference type="PIRSF" id="PIRSF000409">
    <property type="entry name" value="Ada"/>
    <property type="match status" value="1"/>
</dbReference>
<dbReference type="PROSITE" id="PS00374">
    <property type="entry name" value="MGMT"/>
    <property type="match status" value="1"/>
</dbReference>
<dbReference type="InterPro" id="IPR036217">
    <property type="entry name" value="MethylDNA_cys_MeTrfase_DNAb"/>
</dbReference>
<comment type="catalytic activity">
    <reaction evidence="12">
        <text>a 6-O-methyl-2'-deoxyguanosine in DNA + L-cysteinyl-[protein] = S-methyl-L-cysteinyl-[protein] + a 2'-deoxyguanosine in DNA</text>
        <dbReference type="Rhea" id="RHEA:24000"/>
        <dbReference type="Rhea" id="RHEA-COMP:10131"/>
        <dbReference type="Rhea" id="RHEA-COMP:10132"/>
        <dbReference type="Rhea" id="RHEA-COMP:11367"/>
        <dbReference type="Rhea" id="RHEA-COMP:11368"/>
        <dbReference type="ChEBI" id="CHEBI:29950"/>
        <dbReference type="ChEBI" id="CHEBI:82612"/>
        <dbReference type="ChEBI" id="CHEBI:85445"/>
        <dbReference type="ChEBI" id="CHEBI:85448"/>
        <dbReference type="EC" id="2.1.1.63"/>
    </reaction>
</comment>
<evidence type="ECO:0000256" key="14">
    <source>
        <dbReference type="ARBA" id="ARBA00078299"/>
    </source>
</evidence>
<organism evidence="18 19">
    <name type="scientific">Dechloromonas denitrificans</name>
    <dbReference type="NCBI Taxonomy" id="281362"/>
    <lineage>
        <taxon>Bacteria</taxon>
        <taxon>Pseudomonadati</taxon>
        <taxon>Pseudomonadota</taxon>
        <taxon>Betaproteobacteria</taxon>
        <taxon>Rhodocyclales</taxon>
        <taxon>Azonexaceae</taxon>
        <taxon>Dechloromonas</taxon>
    </lineage>
</organism>
<evidence type="ECO:0000256" key="6">
    <source>
        <dbReference type="ARBA" id="ARBA00022833"/>
    </source>
</evidence>
<dbReference type="SUPFAM" id="SSF46689">
    <property type="entry name" value="Homeodomain-like"/>
    <property type="match status" value="1"/>
</dbReference>
<evidence type="ECO:0000256" key="11">
    <source>
        <dbReference type="ARBA" id="ARBA00023204"/>
    </source>
</evidence>
<dbReference type="InterPro" id="IPR036388">
    <property type="entry name" value="WH-like_DNA-bd_sf"/>
</dbReference>
<evidence type="ECO:0000313" key="18">
    <source>
        <dbReference type="EMBL" id="KXB29463.1"/>
    </source>
</evidence>
<evidence type="ECO:0000259" key="17">
    <source>
        <dbReference type="PROSITE" id="PS01124"/>
    </source>
</evidence>
<dbReference type="AlphaFoldDB" id="A0A133XEV1"/>
<dbReference type="Pfam" id="PF02870">
    <property type="entry name" value="Methyltransf_1N"/>
    <property type="match status" value="1"/>
</dbReference>
<reference evidence="18 19" key="1">
    <citation type="submission" date="2015-12" db="EMBL/GenBank/DDBJ databases">
        <title>Nitrous oxide reduction kinetics distinguish bacteria harboring typical versus atypical NosZ.</title>
        <authorList>
            <person name="Yoon S."/>
            <person name="Nissen S."/>
            <person name="Park D."/>
            <person name="Sanford R.A."/>
            <person name="Loeffler F.E."/>
        </authorList>
    </citation>
    <scope>NUCLEOTIDE SEQUENCE [LARGE SCALE GENOMIC DNA]</scope>
    <source>
        <strain evidence="18 19">ATCC BAA-841</strain>
    </source>
</reference>
<evidence type="ECO:0000256" key="10">
    <source>
        <dbReference type="ARBA" id="ARBA00023163"/>
    </source>
</evidence>
<dbReference type="GO" id="GO:0006307">
    <property type="term" value="P:DNA alkylation repair"/>
    <property type="evidence" value="ECO:0007669"/>
    <property type="project" value="UniProtKB-ARBA"/>
</dbReference>